<feature type="domain" description="SsuA/THI5-like" evidence="5">
    <location>
        <begin position="87"/>
        <end position="271"/>
    </location>
</feature>
<evidence type="ECO:0000256" key="4">
    <source>
        <dbReference type="SAM" id="SignalP"/>
    </source>
</evidence>
<evidence type="ECO:0000259" key="5">
    <source>
        <dbReference type="Pfam" id="PF09084"/>
    </source>
</evidence>
<keyword evidence="3 4" id="KW-0732">Signal</keyword>
<dbReference type="Gene3D" id="3.40.190.10">
    <property type="entry name" value="Periplasmic binding protein-like II"/>
    <property type="match status" value="2"/>
</dbReference>
<keyword evidence="7" id="KW-1185">Reference proteome</keyword>
<dbReference type="EMBL" id="SMFR01000001">
    <property type="protein sequence ID" value="TCK01059.1"/>
    <property type="molecule type" value="Genomic_DNA"/>
</dbReference>
<reference evidence="6 7" key="1">
    <citation type="submission" date="2019-03" db="EMBL/GenBank/DDBJ databases">
        <title>Genomic Encyclopedia of Type Strains, Phase IV (KMG-IV): sequencing the most valuable type-strain genomes for metagenomic binning, comparative biology and taxonomic classification.</title>
        <authorList>
            <person name="Goeker M."/>
        </authorList>
    </citation>
    <scope>NUCLEOTIDE SEQUENCE [LARGE SCALE GENOMIC DNA]</scope>
    <source>
        <strain evidence="6 7">DSM 44684</strain>
    </source>
</reference>
<dbReference type="GO" id="GO:0042597">
    <property type="term" value="C:periplasmic space"/>
    <property type="evidence" value="ECO:0007669"/>
    <property type="project" value="UniProtKB-SubCell"/>
</dbReference>
<evidence type="ECO:0000313" key="7">
    <source>
        <dbReference type="Proteomes" id="UP000294856"/>
    </source>
</evidence>
<name>A0A4R1G6B8_9NOCA</name>
<dbReference type="AlphaFoldDB" id="A0A4R1G6B8"/>
<proteinExistence type="inferred from homology"/>
<dbReference type="PROSITE" id="PS51257">
    <property type="entry name" value="PROKAR_LIPOPROTEIN"/>
    <property type="match status" value="1"/>
</dbReference>
<dbReference type="PANTHER" id="PTHR30024:SF47">
    <property type="entry name" value="TAURINE-BINDING PERIPLASMIC PROTEIN"/>
    <property type="match status" value="1"/>
</dbReference>
<comment type="subcellular location">
    <subcellularLocation>
        <location evidence="1">Periplasm</location>
    </subcellularLocation>
</comment>
<evidence type="ECO:0000313" key="6">
    <source>
        <dbReference type="EMBL" id="TCK01059.1"/>
    </source>
</evidence>
<dbReference type="Proteomes" id="UP000294856">
    <property type="component" value="Unassembled WGS sequence"/>
</dbReference>
<feature type="signal peptide" evidence="4">
    <location>
        <begin position="1"/>
        <end position="22"/>
    </location>
</feature>
<dbReference type="InterPro" id="IPR015168">
    <property type="entry name" value="SsuA/THI5"/>
</dbReference>
<gene>
    <name evidence="6" type="ORF">DFR71_2080</name>
</gene>
<protein>
    <submittedName>
        <fullName evidence="6">Taurine transport system substrate-binding protein</fullName>
    </submittedName>
</protein>
<dbReference type="GO" id="GO:0042918">
    <property type="term" value="P:alkanesulfonate transmembrane transport"/>
    <property type="evidence" value="ECO:0007669"/>
    <property type="project" value="TreeGrafter"/>
</dbReference>
<comment type="similarity">
    <text evidence="2">Belongs to the bacterial solute-binding protein SsuA/TauA family.</text>
</comment>
<comment type="caution">
    <text evidence="6">The sequence shown here is derived from an EMBL/GenBank/DDBJ whole genome shotgun (WGS) entry which is preliminary data.</text>
</comment>
<dbReference type="RefSeq" id="WP_067454481.1">
    <property type="nucleotide sequence ID" value="NZ_SMFR01000001.1"/>
</dbReference>
<accession>A0A4R1G6B8</accession>
<dbReference type="OrthoDB" id="286202at2"/>
<sequence length="353" mass="35534">MKSALRRVVATSAALSAVVAVAAGCVESGREDATGAAASCPFAADPSVTSTVRLGFQAIPNGDLLVKDRNLLQACLPNAKITWSQFASGADVVQAFGAGGLDIGTLGSSPATKALSAPLNLPVQVVWIHDVIGTSESLVVRDKSITTLAGLAGRKVATPFGSTSHYSLLAALDRAGLTGKVELINLAPDAIPGAWQGNQIDAAWVWDPTLSKLTAAGGTVLTSSAETAAAGAPTYDLAIADKKFLADNAAFAKAWAKVQDYAVGQLKNQQAEAAVSIGAQLGIAPDKVVPQLAGYQYLPAAEQAGAKYLGGGFSADLAGTARFLLSQGGIAAVGTVQQYRDGISATAAAGAGS</sequence>
<dbReference type="PANTHER" id="PTHR30024">
    <property type="entry name" value="ALIPHATIC SULFONATES-BINDING PROTEIN-RELATED"/>
    <property type="match status" value="1"/>
</dbReference>
<evidence type="ECO:0000256" key="1">
    <source>
        <dbReference type="ARBA" id="ARBA00004418"/>
    </source>
</evidence>
<evidence type="ECO:0000256" key="3">
    <source>
        <dbReference type="ARBA" id="ARBA00022729"/>
    </source>
</evidence>
<dbReference type="STRING" id="1210063.GCA_001612665_04479"/>
<organism evidence="6 7">
    <name type="scientific">Nocardia alba</name>
    <dbReference type="NCBI Taxonomy" id="225051"/>
    <lineage>
        <taxon>Bacteria</taxon>
        <taxon>Bacillati</taxon>
        <taxon>Actinomycetota</taxon>
        <taxon>Actinomycetes</taxon>
        <taxon>Mycobacteriales</taxon>
        <taxon>Nocardiaceae</taxon>
        <taxon>Nocardia</taxon>
    </lineage>
</organism>
<feature type="chain" id="PRO_5020940151" evidence="4">
    <location>
        <begin position="23"/>
        <end position="353"/>
    </location>
</feature>
<dbReference type="SUPFAM" id="SSF53850">
    <property type="entry name" value="Periplasmic binding protein-like II"/>
    <property type="match status" value="1"/>
</dbReference>
<dbReference type="Pfam" id="PF09084">
    <property type="entry name" value="NMT1"/>
    <property type="match status" value="1"/>
</dbReference>
<evidence type="ECO:0000256" key="2">
    <source>
        <dbReference type="ARBA" id="ARBA00010742"/>
    </source>
</evidence>